<sequence>MPEVLVVDDSKVMREMVVACLRPYPDSRFTQASSGLEAIEQLSLKAYDLLVLDLNMPDIGGIEVVEFVRGQDQLRALPIIIVTTRGDEASRERALGAGASLFMTKPFTPDSLQGAARSLLEKASDEASRG</sequence>
<organism evidence="4 5">
    <name type="scientific">Corallococcus terminator</name>
    <dbReference type="NCBI Taxonomy" id="2316733"/>
    <lineage>
        <taxon>Bacteria</taxon>
        <taxon>Pseudomonadati</taxon>
        <taxon>Myxococcota</taxon>
        <taxon>Myxococcia</taxon>
        <taxon>Myxococcales</taxon>
        <taxon>Cystobacterineae</taxon>
        <taxon>Myxococcaceae</taxon>
        <taxon>Corallococcus</taxon>
    </lineage>
</organism>
<reference evidence="5" key="1">
    <citation type="submission" date="2018-09" db="EMBL/GenBank/DDBJ databases">
        <authorList>
            <person name="Livingstone P.G."/>
            <person name="Whitworth D.E."/>
        </authorList>
    </citation>
    <scope>NUCLEOTIDE SEQUENCE [LARGE SCALE GENOMIC DNA]</scope>
    <source>
        <strain evidence="5">CA054A</strain>
    </source>
</reference>
<keyword evidence="1 2" id="KW-0597">Phosphoprotein</keyword>
<dbReference type="GO" id="GO:0000160">
    <property type="term" value="P:phosphorelay signal transduction system"/>
    <property type="evidence" value="ECO:0007669"/>
    <property type="project" value="InterPro"/>
</dbReference>
<comment type="caution">
    <text evidence="4">The sequence shown here is derived from an EMBL/GenBank/DDBJ whole genome shotgun (WGS) entry which is preliminary data.</text>
</comment>
<dbReference type="AlphaFoldDB" id="A0A3A8IU58"/>
<proteinExistence type="predicted"/>
<dbReference type="Gene3D" id="3.40.50.2300">
    <property type="match status" value="1"/>
</dbReference>
<dbReference type="PANTHER" id="PTHR44591">
    <property type="entry name" value="STRESS RESPONSE REGULATOR PROTEIN 1"/>
    <property type="match status" value="1"/>
</dbReference>
<dbReference type="Pfam" id="PF00072">
    <property type="entry name" value="Response_reg"/>
    <property type="match status" value="1"/>
</dbReference>
<dbReference type="Proteomes" id="UP000268094">
    <property type="component" value="Unassembled WGS sequence"/>
</dbReference>
<dbReference type="PANTHER" id="PTHR44591:SF3">
    <property type="entry name" value="RESPONSE REGULATORY DOMAIN-CONTAINING PROTEIN"/>
    <property type="match status" value="1"/>
</dbReference>
<name>A0A3A8IU58_9BACT</name>
<protein>
    <submittedName>
        <fullName evidence="4">Response regulator</fullName>
    </submittedName>
</protein>
<dbReference type="InterPro" id="IPR001789">
    <property type="entry name" value="Sig_transdc_resp-reg_receiver"/>
</dbReference>
<evidence type="ECO:0000259" key="3">
    <source>
        <dbReference type="PROSITE" id="PS50110"/>
    </source>
</evidence>
<feature type="domain" description="Response regulatory" evidence="3">
    <location>
        <begin position="3"/>
        <end position="120"/>
    </location>
</feature>
<dbReference type="EMBL" id="RAVZ01000181">
    <property type="protein sequence ID" value="RKG83334.1"/>
    <property type="molecule type" value="Genomic_DNA"/>
</dbReference>
<keyword evidence="5" id="KW-1185">Reference proteome</keyword>
<evidence type="ECO:0000256" key="2">
    <source>
        <dbReference type="PROSITE-ProRule" id="PRU00169"/>
    </source>
</evidence>
<dbReference type="InterPro" id="IPR050595">
    <property type="entry name" value="Bact_response_regulator"/>
</dbReference>
<dbReference type="RefSeq" id="WP_120543010.1">
    <property type="nucleotide sequence ID" value="NZ_RAVZ01000181.1"/>
</dbReference>
<dbReference type="PROSITE" id="PS50110">
    <property type="entry name" value="RESPONSE_REGULATORY"/>
    <property type="match status" value="1"/>
</dbReference>
<evidence type="ECO:0000256" key="1">
    <source>
        <dbReference type="ARBA" id="ARBA00022553"/>
    </source>
</evidence>
<gene>
    <name evidence="4" type="ORF">D7V88_24195</name>
</gene>
<dbReference type="SMART" id="SM00448">
    <property type="entry name" value="REC"/>
    <property type="match status" value="1"/>
</dbReference>
<evidence type="ECO:0000313" key="4">
    <source>
        <dbReference type="EMBL" id="RKG83334.1"/>
    </source>
</evidence>
<dbReference type="InterPro" id="IPR011006">
    <property type="entry name" value="CheY-like_superfamily"/>
</dbReference>
<accession>A0A3A8IU58</accession>
<feature type="modified residue" description="4-aspartylphosphate" evidence="2">
    <location>
        <position position="53"/>
    </location>
</feature>
<dbReference type="SUPFAM" id="SSF52172">
    <property type="entry name" value="CheY-like"/>
    <property type="match status" value="1"/>
</dbReference>
<evidence type="ECO:0000313" key="5">
    <source>
        <dbReference type="Proteomes" id="UP000268094"/>
    </source>
</evidence>
<dbReference type="OrthoDB" id="9794815at2"/>